<keyword evidence="2" id="KW-1185">Reference proteome</keyword>
<proteinExistence type="predicted"/>
<evidence type="ECO:0000313" key="1">
    <source>
        <dbReference type="EMBL" id="KAH7283798.1"/>
    </source>
</evidence>
<reference evidence="1" key="1">
    <citation type="submission" date="2021-08" db="EMBL/GenBank/DDBJ databases">
        <title>WGS assembly of Ceratopteris richardii.</title>
        <authorList>
            <person name="Marchant D.B."/>
            <person name="Chen G."/>
            <person name="Jenkins J."/>
            <person name="Shu S."/>
            <person name="Leebens-Mack J."/>
            <person name="Grimwood J."/>
            <person name="Schmutz J."/>
            <person name="Soltis P."/>
            <person name="Soltis D."/>
            <person name="Chen Z.-H."/>
        </authorList>
    </citation>
    <scope>NUCLEOTIDE SEQUENCE</scope>
    <source>
        <strain evidence="1">Whitten #5841</strain>
        <tissue evidence="1">Leaf</tissue>
    </source>
</reference>
<dbReference type="EMBL" id="CM035439">
    <property type="protein sequence ID" value="KAH7283798.1"/>
    <property type="molecule type" value="Genomic_DNA"/>
</dbReference>
<gene>
    <name evidence="1" type="ORF">KP509_34G024300</name>
</gene>
<evidence type="ECO:0000313" key="2">
    <source>
        <dbReference type="Proteomes" id="UP000825935"/>
    </source>
</evidence>
<name>A0A8T2QJH8_CERRI</name>
<dbReference type="AlphaFoldDB" id="A0A8T2QJH8"/>
<dbReference type="OMA" id="EGFECAN"/>
<dbReference type="PANTHER" id="PTHR33384">
    <property type="entry name" value="EXPRESSED PROTEIN"/>
    <property type="match status" value="1"/>
</dbReference>
<sequence>MDTCMRNLSFVHHIASLSPLETRPDLDDTGRCKVGLQAEASKENVLCPKPCRMALSFCTPEIVKPFLQFQSCSRVLECEPGYEILEIFGKGAICRDGEVVSLGCSPPYCSPPVRSTNPIVHDKQFCNQKSCSLMPTRPKIVSKPSFPLSPVVRVEGFECANRDAHLDVNMHHPN</sequence>
<dbReference type="Proteomes" id="UP000825935">
    <property type="component" value="Chromosome 34"/>
</dbReference>
<accession>A0A8T2QJH8</accession>
<dbReference type="OrthoDB" id="1917254at2759"/>
<dbReference type="PANTHER" id="PTHR33384:SF1">
    <property type="entry name" value="EXPRESSED PROTEIN"/>
    <property type="match status" value="1"/>
</dbReference>
<protein>
    <submittedName>
        <fullName evidence="1">Uncharacterized protein</fullName>
    </submittedName>
</protein>
<organism evidence="1 2">
    <name type="scientific">Ceratopteris richardii</name>
    <name type="common">Triangle waterfern</name>
    <dbReference type="NCBI Taxonomy" id="49495"/>
    <lineage>
        <taxon>Eukaryota</taxon>
        <taxon>Viridiplantae</taxon>
        <taxon>Streptophyta</taxon>
        <taxon>Embryophyta</taxon>
        <taxon>Tracheophyta</taxon>
        <taxon>Polypodiopsida</taxon>
        <taxon>Polypodiidae</taxon>
        <taxon>Polypodiales</taxon>
        <taxon>Pteridineae</taxon>
        <taxon>Pteridaceae</taxon>
        <taxon>Parkerioideae</taxon>
        <taxon>Ceratopteris</taxon>
    </lineage>
</organism>
<comment type="caution">
    <text evidence="1">The sequence shown here is derived from an EMBL/GenBank/DDBJ whole genome shotgun (WGS) entry which is preliminary data.</text>
</comment>